<feature type="domain" description="PucR C-terminal helix-turn-helix" evidence="1">
    <location>
        <begin position="486"/>
        <end position="541"/>
    </location>
</feature>
<dbReference type="PANTHER" id="PTHR33744:SF17">
    <property type="entry name" value="CONSERVED PROTEIN"/>
    <property type="match status" value="1"/>
</dbReference>
<dbReference type="InterPro" id="IPR042070">
    <property type="entry name" value="PucR_C-HTH_sf"/>
</dbReference>
<dbReference type="PANTHER" id="PTHR33744">
    <property type="entry name" value="CARBOHYDRATE DIACID REGULATOR"/>
    <property type="match status" value="1"/>
</dbReference>
<dbReference type="RefSeq" id="WP_274233246.1">
    <property type="nucleotide sequence ID" value="NZ_BAABHQ010000021.1"/>
</dbReference>
<keyword evidence="3" id="KW-1185">Reference proteome</keyword>
<evidence type="ECO:0000259" key="1">
    <source>
        <dbReference type="Pfam" id="PF13556"/>
    </source>
</evidence>
<dbReference type="InterPro" id="IPR051448">
    <property type="entry name" value="CdaR-like_regulators"/>
</dbReference>
<comment type="caution">
    <text evidence="2">The sequence shown here is derived from an EMBL/GenBank/DDBJ whole genome shotgun (WGS) entry which is preliminary data.</text>
</comment>
<dbReference type="Proteomes" id="UP001500457">
    <property type="component" value="Unassembled WGS sequence"/>
</dbReference>
<organism evidence="2 3">
    <name type="scientific">Actinomycetospora straminea</name>
    <dbReference type="NCBI Taxonomy" id="663607"/>
    <lineage>
        <taxon>Bacteria</taxon>
        <taxon>Bacillati</taxon>
        <taxon>Actinomycetota</taxon>
        <taxon>Actinomycetes</taxon>
        <taxon>Pseudonocardiales</taxon>
        <taxon>Pseudonocardiaceae</taxon>
        <taxon>Actinomycetospora</taxon>
    </lineage>
</organism>
<reference evidence="3" key="1">
    <citation type="journal article" date="2019" name="Int. J. Syst. Evol. Microbiol.">
        <title>The Global Catalogue of Microorganisms (GCM) 10K type strain sequencing project: providing services to taxonomists for standard genome sequencing and annotation.</title>
        <authorList>
            <consortium name="The Broad Institute Genomics Platform"/>
            <consortium name="The Broad Institute Genome Sequencing Center for Infectious Disease"/>
            <person name="Wu L."/>
            <person name="Ma J."/>
        </authorList>
    </citation>
    <scope>NUCLEOTIDE SEQUENCE [LARGE SCALE GENOMIC DNA]</scope>
    <source>
        <strain evidence="3">JCM 17983</strain>
    </source>
</reference>
<evidence type="ECO:0000313" key="2">
    <source>
        <dbReference type="EMBL" id="GAA4891992.1"/>
    </source>
</evidence>
<dbReference type="Pfam" id="PF13556">
    <property type="entry name" value="HTH_30"/>
    <property type="match status" value="1"/>
</dbReference>
<dbReference type="EMBL" id="BAABHQ010000021">
    <property type="protein sequence ID" value="GAA4891992.1"/>
    <property type="molecule type" value="Genomic_DNA"/>
</dbReference>
<gene>
    <name evidence="2" type="ORF">GCM10023203_52290</name>
</gene>
<name>A0ABP9F159_9PSEU</name>
<dbReference type="Gene3D" id="1.10.10.2840">
    <property type="entry name" value="PucR C-terminal helix-turn-helix domain"/>
    <property type="match status" value="1"/>
</dbReference>
<dbReference type="InterPro" id="IPR025736">
    <property type="entry name" value="PucR_C-HTH_dom"/>
</dbReference>
<accession>A0ABP9F159</accession>
<protein>
    <submittedName>
        <fullName evidence="2">Helix-turn-helix domain-containing protein</fullName>
    </submittedName>
</protein>
<evidence type="ECO:0000313" key="3">
    <source>
        <dbReference type="Proteomes" id="UP001500457"/>
    </source>
</evidence>
<sequence length="553" mass="56790">MDPHNPDPLAAPAVLASVVEALAPDGLAVLAAPDGLDVPVRALAVHEDGVAPPAGADLWLLPGRRADAEGLPAVLAVVEAAAEAGAVAVVARGRTRAPDRAVARALTGSARTHGVAVLALAPDREWADVVGRLRAVLATAAGPPPPPGAVLGRQQDLAGLAGGLAELTGGSVMIFTPSQRLLAASRLTAADDEVRRGAVLDRAGPAEYRRRLAETGFYRRLWSDEGVVAADAVPELGARRRLAIAIRAGDENLGSIWVAEGDGPLAENTGALLREAAGVAAGRLLGRDSEDLARRRLAEELLGRLLLGEADPAAVAGHLGTTPDAPAVVAVVEPVTPGDDDGTALHRVREEALRTLAGYGRRAVATVGPRRVVLVLLEARSAAGARRDLATLTDAVATTVGVPLRVGVGGHAADLGAVAASRRTAELVVRALARRNEHGCADLDEVWASAGVVALADAARRDPHWHHGPVTALRAHDVRRGTDYTASLAAYLAAFGDVAVAARALDVHANTLRYRLARLPELAGLDLADPDQRLAAAVALLVEPAELGASDEG</sequence>
<proteinExistence type="predicted"/>